<dbReference type="InterPro" id="IPR011051">
    <property type="entry name" value="RmlC_Cupin_sf"/>
</dbReference>
<dbReference type="PANTHER" id="PTHR11019:SF159">
    <property type="entry name" value="TRANSCRIPTIONAL REGULATOR-RELATED"/>
    <property type="match status" value="1"/>
</dbReference>
<keyword evidence="2" id="KW-0238">DNA-binding</keyword>
<evidence type="ECO:0000256" key="2">
    <source>
        <dbReference type="ARBA" id="ARBA00023125"/>
    </source>
</evidence>
<sequence>MAWLNQYDHFMPEDHLAPVVGIAAEMGKHDSGFHSHDRGQLLFTQSGCMRITLASCVSILPPMRIAWIPPKIIHRVEMYASVGYRSVYLSDEFYDNFPTESKILSISPLLREILELISIADFKTQWNDGRYANLLAVFFDEIKQSKQQSTYLSMPTDRRLQRLSLDELPPLLQEMAKYVGASEKTITRLFYKETGLSYQQWRQQWRLLKAIELLSTNNRYSDISQFLGFASDSAFITFFKNMTGQTPQEYLKNEFN</sequence>
<feature type="domain" description="HTH araC/xylS-type" evidence="4">
    <location>
        <begin position="172"/>
        <end position="253"/>
    </location>
</feature>
<dbReference type="RefSeq" id="WP_066751722.1">
    <property type="nucleotide sequence ID" value="NZ_LXEN01000126.1"/>
</dbReference>
<dbReference type="Gene3D" id="1.10.10.60">
    <property type="entry name" value="Homeodomain-like"/>
    <property type="match status" value="2"/>
</dbReference>
<dbReference type="AlphaFoldDB" id="A0A198FHA9"/>
<dbReference type="OrthoDB" id="5949386at2"/>
<keyword evidence="3" id="KW-0804">Transcription</keyword>
<evidence type="ECO:0000259" key="4">
    <source>
        <dbReference type="PROSITE" id="PS01124"/>
    </source>
</evidence>
<evidence type="ECO:0000256" key="3">
    <source>
        <dbReference type="ARBA" id="ARBA00023163"/>
    </source>
</evidence>
<gene>
    <name evidence="5" type="ORF">M983_2611</name>
</gene>
<dbReference type="CDD" id="cd06124">
    <property type="entry name" value="cupin_NimR-like_N"/>
    <property type="match status" value="1"/>
</dbReference>
<reference evidence="5 6" key="1">
    <citation type="submission" date="2016-04" db="EMBL/GenBank/DDBJ databases">
        <title>ATOL: Assembling a taxonomically balanced genome-scale reconstruction of the evolutionary history of the Enterobacteriaceae.</title>
        <authorList>
            <person name="Plunkett G.III."/>
            <person name="Neeno-Eckwall E.C."/>
            <person name="Glasner J.D."/>
            <person name="Perna N.T."/>
        </authorList>
    </citation>
    <scope>NUCLEOTIDE SEQUENCE [LARGE SCALE GENOMIC DNA]</scope>
    <source>
        <strain evidence="5 6">ATCC 19692</strain>
    </source>
</reference>
<dbReference type="GO" id="GO:0043565">
    <property type="term" value="F:sequence-specific DNA binding"/>
    <property type="evidence" value="ECO:0007669"/>
    <property type="project" value="InterPro"/>
</dbReference>
<proteinExistence type="predicted"/>
<dbReference type="InterPro" id="IPR009057">
    <property type="entry name" value="Homeodomain-like_sf"/>
</dbReference>
<dbReference type="Proteomes" id="UP000094023">
    <property type="component" value="Unassembled WGS sequence"/>
</dbReference>
<dbReference type="PROSITE" id="PS01124">
    <property type="entry name" value="HTH_ARAC_FAMILY_2"/>
    <property type="match status" value="1"/>
</dbReference>
<name>A0A198FHA9_9GAMM</name>
<dbReference type="SUPFAM" id="SSF46689">
    <property type="entry name" value="Homeodomain-like"/>
    <property type="match status" value="1"/>
</dbReference>
<organism evidence="5 6">
    <name type="scientific">Proteus myxofaciens ATCC 19692</name>
    <dbReference type="NCBI Taxonomy" id="1354337"/>
    <lineage>
        <taxon>Bacteria</taxon>
        <taxon>Pseudomonadati</taxon>
        <taxon>Pseudomonadota</taxon>
        <taxon>Gammaproteobacteria</taxon>
        <taxon>Enterobacterales</taxon>
        <taxon>Morganellaceae</taxon>
        <taxon>Proteus</taxon>
    </lineage>
</organism>
<keyword evidence="6" id="KW-1185">Reference proteome</keyword>
<dbReference type="SUPFAM" id="SSF51182">
    <property type="entry name" value="RmlC-like cupins"/>
    <property type="match status" value="1"/>
</dbReference>
<keyword evidence="1" id="KW-0805">Transcription regulation</keyword>
<dbReference type="GO" id="GO:0003700">
    <property type="term" value="F:DNA-binding transcription factor activity"/>
    <property type="evidence" value="ECO:0007669"/>
    <property type="project" value="InterPro"/>
</dbReference>
<evidence type="ECO:0000313" key="5">
    <source>
        <dbReference type="EMBL" id="OAT24307.1"/>
    </source>
</evidence>
<dbReference type="PANTHER" id="PTHR11019">
    <property type="entry name" value="HTH-TYPE TRANSCRIPTIONAL REGULATOR NIMR"/>
    <property type="match status" value="1"/>
</dbReference>
<dbReference type="STRING" id="1354337.M983_2611"/>
<accession>A0A198FHA9</accession>
<dbReference type="InterPro" id="IPR003313">
    <property type="entry name" value="AraC-bd"/>
</dbReference>
<dbReference type="SMART" id="SM00342">
    <property type="entry name" value="HTH_ARAC"/>
    <property type="match status" value="1"/>
</dbReference>
<protein>
    <submittedName>
        <fullName evidence="5">AraC family transcriptional regulator</fullName>
    </submittedName>
</protein>
<dbReference type="EMBL" id="LXEN01000126">
    <property type="protein sequence ID" value="OAT24307.1"/>
    <property type="molecule type" value="Genomic_DNA"/>
</dbReference>
<dbReference type="Pfam" id="PF02311">
    <property type="entry name" value="AraC_binding"/>
    <property type="match status" value="1"/>
</dbReference>
<evidence type="ECO:0000313" key="6">
    <source>
        <dbReference type="Proteomes" id="UP000094023"/>
    </source>
</evidence>
<comment type="caution">
    <text evidence="5">The sequence shown here is derived from an EMBL/GenBank/DDBJ whole genome shotgun (WGS) entry which is preliminary data.</text>
</comment>
<dbReference type="Pfam" id="PF12833">
    <property type="entry name" value="HTH_18"/>
    <property type="match status" value="1"/>
</dbReference>
<evidence type="ECO:0000256" key="1">
    <source>
        <dbReference type="ARBA" id="ARBA00023015"/>
    </source>
</evidence>
<dbReference type="InterPro" id="IPR018060">
    <property type="entry name" value="HTH_AraC"/>
</dbReference>
<dbReference type="PATRIC" id="fig|1354337.4.peg.2675"/>